<name>A0A6L2N3P4_TANCI</name>
<gene>
    <name evidence="2" type="ORF">Tci_051142</name>
</gene>
<proteinExistence type="predicted"/>
<accession>A0A6L2N3P4</accession>
<reference evidence="2" key="1">
    <citation type="journal article" date="2019" name="Sci. Rep.">
        <title>Draft genome of Tanacetum cinerariifolium, the natural source of mosquito coil.</title>
        <authorList>
            <person name="Yamashiro T."/>
            <person name="Shiraishi A."/>
            <person name="Satake H."/>
            <person name="Nakayama K."/>
        </authorList>
    </citation>
    <scope>NUCLEOTIDE SEQUENCE</scope>
</reference>
<feature type="region of interest" description="Disordered" evidence="1">
    <location>
        <begin position="406"/>
        <end position="474"/>
    </location>
</feature>
<dbReference type="AlphaFoldDB" id="A0A6L2N3P4"/>
<sequence>MPMPMDVDNSTPDDAMSFVSKFPVLSNEGASGEDSVRKNSIDEVESIKQKLFTTFGYLKCVQASQLVSVLKSCGMPMPMPMDVDNSTPDDALSFVSKLPVLSNEGASREDSVRKNSIDEVESIKQRLFTTFGYLKCVQSSSVLQNVTVSSCSTSNIQEKTQLSRSRCMHSLREVKSLFKFLTETLQNFGTMPIFKRTLSQDLDLLEQHLTKDILSQTDCTTTLTNLITKFETAFNSEFKERMRKYTRFDSQSFKDALFCTMDSTQEDHSNPISTLNVDLLEVYLVVIQNTYSEKDDHNLETVSSKSVKESSLDSATNDVHAINYKMSKAKERCMTYSRSLHSHLQVLSKEDLKGTSIEHGFKRPFMSLFGQDANNFTNKYFTEYTGIKVKQFRDTLLQHMSNVNKSVAKRTRHQRQYDRRVNKRQMQTQESKIDMGKGIDAHSVVTESSGIESEVQDDNNRSGNDTDANDADIRPIYNEEPLTEVQLTAECNIFAIGQQHTEEPKIINEGRVDQKLKGSIVDTKFAKTSVLGKPVVQSPRNQSVVRQLDTFKSERQKISKQRFASRVDVNNNLSRPITQHYLSKRSESAFAEPDHLIASSESRNRFKNMPRFSSNDMVYIHYLNEARKKTEERDRN</sequence>
<protein>
    <submittedName>
        <fullName evidence="2">TATA-binding protein-associated factor BTAF1</fullName>
    </submittedName>
</protein>
<evidence type="ECO:0000256" key="1">
    <source>
        <dbReference type="SAM" id="MobiDB-lite"/>
    </source>
</evidence>
<feature type="compositionally biased region" description="Basic and acidic residues" evidence="1">
    <location>
        <begin position="431"/>
        <end position="440"/>
    </location>
</feature>
<dbReference type="EMBL" id="BKCJ010007816">
    <property type="protein sequence ID" value="GEU79164.1"/>
    <property type="molecule type" value="Genomic_DNA"/>
</dbReference>
<evidence type="ECO:0000313" key="2">
    <source>
        <dbReference type="EMBL" id="GEU79164.1"/>
    </source>
</evidence>
<comment type="caution">
    <text evidence="2">The sequence shown here is derived from an EMBL/GenBank/DDBJ whole genome shotgun (WGS) entry which is preliminary data.</text>
</comment>
<organism evidence="2">
    <name type="scientific">Tanacetum cinerariifolium</name>
    <name type="common">Dalmatian daisy</name>
    <name type="synonym">Chrysanthemum cinerariifolium</name>
    <dbReference type="NCBI Taxonomy" id="118510"/>
    <lineage>
        <taxon>Eukaryota</taxon>
        <taxon>Viridiplantae</taxon>
        <taxon>Streptophyta</taxon>
        <taxon>Embryophyta</taxon>
        <taxon>Tracheophyta</taxon>
        <taxon>Spermatophyta</taxon>
        <taxon>Magnoliopsida</taxon>
        <taxon>eudicotyledons</taxon>
        <taxon>Gunneridae</taxon>
        <taxon>Pentapetalae</taxon>
        <taxon>asterids</taxon>
        <taxon>campanulids</taxon>
        <taxon>Asterales</taxon>
        <taxon>Asteraceae</taxon>
        <taxon>Asteroideae</taxon>
        <taxon>Anthemideae</taxon>
        <taxon>Anthemidinae</taxon>
        <taxon>Tanacetum</taxon>
    </lineage>
</organism>